<dbReference type="EMBL" id="CP001854">
    <property type="protein sequence ID" value="ADB54234.1"/>
    <property type="molecule type" value="Genomic_DNA"/>
</dbReference>
<organism evidence="3 4">
    <name type="scientific">Conexibacter woesei (strain DSM 14684 / CCUG 47730 / CIP 108061 / JCM 11494 / NBRC 100937 / ID131577)</name>
    <dbReference type="NCBI Taxonomy" id="469383"/>
    <lineage>
        <taxon>Bacteria</taxon>
        <taxon>Bacillati</taxon>
        <taxon>Actinomycetota</taxon>
        <taxon>Thermoleophilia</taxon>
        <taxon>Solirubrobacterales</taxon>
        <taxon>Conexibacteraceae</taxon>
        <taxon>Conexibacter</taxon>
    </lineage>
</organism>
<evidence type="ECO:0000256" key="2">
    <source>
        <dbReference type="SAM" id="SignalP"/>
    </source>
</evidence>
<feature type="transmembrane region" description="Helical" evidence="1">
    <location>
        <begin position="38"/>
        <end position="56"/>
    </location>
</feature>
<dbReference type="Proteomes" id="UP000008229">
    <property type="component" value="Chromosome"/>
</dbReference>
<gene>
    <name evidence="3" type="ordered locus">Cwoe_5833</name>
</gene>
<accession>D3F2V3</accession>
<name>D3F2V3_CONWI</name>
<feature type="chain" id="PRO_5003043959" evidence="2">
    <location>
        <begin position="29"/>
        <end position="185"/>
    </location>
</feature>
<evidence type="ECO:0000256" key="1">
    <source>
        <dbReference type="SAM" id="Phobius"/>
    </source>
</evidence>
<feature type="signal peptide" evidence="2">
    <location>
        <begin position="1"/>
        <end position="28"/>
    </location>
</feature>
<dbReference type="STRING" id="469383.Cwoe_5833"/>
<dbReference type="RefSeq" id="WP_012937285.1">
    <property type="nucleotide sequence ID" value="NC_013739.1"/>
</dbReference>
<reference evidence="4" key="2">
    <citation type="submission" date="2010-01" db="EMBL/GenBank/DDBJ databases">
        <title>The complete genome of Conexibacter woesei DSM 14684.</title>
        <authorList>
            <consortium name="US DOE Joint Genome Institute (JGI-PGF)"/>
            <person name="Lucas S."/>
            <person name="Copeland A."/>
            <person name="Lapidus A."/>
            <person name="Glavina del Rio T."/>
            <person name="Dalin E."/>
            <person name="Tice H."/>
            <person name="Bruce D."/>
            <person name="Goodwin L."/>
            <person name="Pitluck S."/>
            <person name="Kyrpides N."/>
            <person name="Mavromatis K."/>
            <person name="Ivanova N."/>
            <person name="Mikhailova N."/>
            <person name="Chertkov O."/>
            <person name="Brettin T."/>
            <person name="Detter J.C."/>
            <person name="Han C."/>
            <person name="Larimer F."/>
            <person name="Land M."/>
            <person name="Hauser L."/>
            <person name="Markowitz V."/>
            <person name="Cheng J.-F."/>
            <person name="Hugenholtz P."/>
            <person name="Woyke T."/>
            <person name="Wu D."/>
            <person name="Pukall R."/>
            <person name="Steenblock K."/>
            <person name="Schneider S."/>
            <person name="Klenk H.-P."/>
            <person name="Eisen J.A."/>
        </authorList>
    </citation>
    <scope>NUCLEOTIDE SEQUENCE [LARGE SCALE GENOMIC DNA]</scope>
    <source>
        <strain evidence="4">DSM 14684 / CIP 108061 / JCM 11494 / NBRC 100937 / ID131577</strain>
    </source>
</reference>
<dbReference type="AlphaFoldDB" id="D3F2V3"/>
<keyword evidence="4" id="KW-1185">Reference proteome</keyword>
<reference evidence="3 4" key="1">
    <citation type="journal article" date="2010" name="Stand. Genomic Sci.">
        <title>Complete genome sequence of Conexibacter woesei type strain (ID131577).</title>
        <authorList>
            <person name="Pukall R."/>
            <person name="Lapidus A."/>
            <person name="Glavina Del Rio T."/>
            <person name="Copeland A."/>
            <person name="Tice H."/>
            <person name="Cheng J.-F."/>
            <person name="Lucas S."/>
            <person name="Chen F."/>
            <person name="Nolan M."/>
            <person name="Bruce D."/>
            <person name="Goodwin L."/>
            <person name="Pitluck S."/>
            <person name="Mavromatis K."/>
            <person name="Ivanova N."/>
            <person name="Ovchinnikova G."/>
            <person name="Pati A."/>
            <person name="Chen A."/>
            <person name="Palaniappan K."/>
            <person name="Land M."/>
            <person name="Hauser L."/>
            <person name="Chang Y.-J."/>
            <person name="Jeffries C.D."/>
            <person name="Chain P."/>
            <person name="Meincke L."/>
            <person name="Sims D."/>
            <person name="Brettin T."/>
            <person name="Detter J.C."/>
            <person name="Rohde M."/>
            <person name="Goeker M."/>
            <person name="Bristow J."/>
            <person name="Eisen J.A."/>
            <person name="Markowitz V."/>
            <person name="Kyrpides N.C."/>
            <person name="Klenk H.-P."/>
            <person name="Hugenholtz P."/>
        </authorList>
    </citation>
    <scope>NUCLEOTIDE SEQUENCE [LARGE SCALE GENOMIC DNA]</scope>
    <source>
        <strain evidence="4">DSM 14684 / CIP 108061 / JCM 11494 / NBRC 100937 / ID131577</strain>
    </source>
</reference>
<dbReference type="HOGENOM" id="CLU_1458955_0_0_11"/>
<sequence precursor="true">MRFTDFLKATVMTSAAAATVLAALTAFAASRADDPLLVPFAAGWWILAGSVGIVLGRRAETTPPIARLLADARSTQSLPEVRPGRVLFNRLWPLLVCTIAAGALAFLYPQIAAIATGFAIIWALSWRRQDAAVTAIEGRDGVRYYVESTSPLRAIRLIRTPGFRSNMWEMEEAARRPAAAGPPDA</sequence>
<protein>
    <submittedName>
        <fullName evidence="3">Uncharacterized protein</fullName>
    </submittedName>
</protein>
<proteinExistence type="predicted"/>
<feature type="transmembrane region" description="Helical" evidence="1">
    <location>
        <begin position="91"/>
        <end position="124"/>
    </location>
</feature>
<dbReference type="KEGG" id="cwo:Cwoe_5833"/>
<evidence type="ECO:0000313" key="4">
    <source>
        <dbReference type="Proteomes" id="UP000008229"/>
    </source>
</evidence>
<keyword evidence="2" id="KW-0732">Signal</keyword>
<keyword evidence="1" id="KW-0812">Transmembrane</keyword>
<keyword evidence="1" id="KW-0472">Membrane</keyword>
<keyword evidence="1" id="KW-1133">Transmembrane helix</keyword>
<dbReference type="OrthoDB" id="5242943at2"/>
<dbReference type="eggNOG" id="ENOG5031JYC">
    <property type="taxonomic scope" value="Bacteria"/>
</dbReference>
<evidence type="ECO:0000313" key="3">
    <source>
        <dbReference type="EMBL" id="ADB54234.1"/>
    </source>
</evidence>